<protein>
    <submittedName>
        <fullName evidence="1">Uncharacterized protein</fullName>
    </submittedName>
</protein>
<evidence type="ECO:0000313" key="2">
    <source>
        <dbReference type="Proteomes" id="UP000199520"/>
    </source>
</evidence>
<dbReference type="RefSeq" id="WP_175490622.1">
    <property type="nucleotide sequence ID" value="NZ_FOTS01000042.1"/>
</dbReference>
<keyword evidence="2" id="KW-1185">Reference proteome</keyword>
<name>A0A1I4N7Q1_9FIRM</name>
<accession>A0A1I4N7Q1</accession>
<sequence>MRSVILKRKSNNQFVIIIEADGYRREYVEGNFETAKARAIRLKLILGIK</sequence>
<dbReference type="AlphaFoldDB" id="A0A1I4N7Q1"/>
<dbReference type="EMBL" id="FOTS01000042">
    <property type="protein sequence ID" value="SFM11584.1"/>
    <property type="molecule type" value="Genomic_DNA"/>
</dbReference>
<evidence type="ECO:0000313" key="1">
    <source>
        <dbReference type="EMBL" id="SFM11584.1"/>
    </source>
</evidence>
<gene>
    <name evidence="1" type="ORF">SAMN04490355_104215</name>
</gene>
<proteinExistence type="predicted"/>
<dbReference type="STRING" id="1123291.SAMN04490355_104215"/>
<reference evidence="2" key="1">
    <citation type="submission" date="2016-10" db="EMBL/GenBank/DDBJ databases">
        <authorList>
            <person name="Varghese N."/>
            <person name="Submissions S."/>
        </authorList>
    </citation>
    <scope>NUCLEOTIDE SEQUENCE [LARGE SCALE GENOMIC DNA]</scope>
    <source>
        <strain evidence="2">DSM 13327</strain>
    </source>
</reference>
<dbReference type="Proteomes" id="UP000199520">
    <property type="component" value="Unassembled WGS sequence"/>
</dbReference>
<organism evidence="1 2">
    <name type="scientific">Pelosinus propionicus DSM 13327</name>
    <dbReference type="NCBI Taxonomy" id="1123291"/>
    <lineage>
        <taxon>Bacteria</taxon>
        <taxon>Bacillati</taxon>
        <taxon>Bacillota</taxon>
        <taxon>Negativicutes</taxon>
        <taxon>Selenomonadales</taxon>
        <taxon>Sporomusaceae</taxon>
        <taxon>Pelosinus</taxon>
    </lineage>
</organism>